<keyword evidence="1" id="KW-0472">Membrane</keyword>
<sequence length="110" mass="13083">MKTIKSFILWLLSLVAVLIFTFVISIFISFIQEKLFLPKNYLIWIFKSPVAKFVFIYDLYSMFIFFCLFNKNLSKSSISSYHKKSARHLPVFWLVPVALVFAFKNQYISF</sequence>
<feature type="transmembrane region" description="Helical" evidence="1">
    <location>
        <begin position="89"/>
        <end position="108"/>
    </location>
</feature>
<keyword evidence="1" id="KW-0812">Transmembrane</keyword>
<proteinExistence type="predicted"/>
<organism evidence="2 3">
    <name type="scientific">Neobacillus vireti LMG 21834</name>
    <dbReference type="NCBI Taxonomy" id="1131730"/>
    <lineage>
        <taxon>Bacteria</taxon>
        <taxon>Bacillati</taxon>
        <taxon>Bacillota</taxon>
        <taxon>Bacilli</taxon>
        <taxon>Bacillales</taxon>
        <taxon>Bacillaceae</taxon>
        <taxon>Neobacillus</taxon>
    </lineage>
</organism>
<feature type="transmembrane region" description="Helical" evidence="1">
    <location>
        <begin position="50"/>
        <end position="69"/>
    </location>
</feature>
<reference evidence="2 3" key="1">
    <citation type="journal article" date="2014" name="Environ. Microbiol.">
        <title>The nitrate-ammonifying and nosZ-carrying bacterium Bacillus vireti is a potent source and sink for nitric and nitrous oxide under high nitrate conditions.</title>
        <authorList>
            <person name="Mania D."/>
            <person name="Heylen K."/>
            <person name="van Spanning R.J."/>
            <person name="Frostegard A."/>
        </authorList>
    </citation>
    <scope>NUCLEOTIDE SEQUENCE [LARGE SCALE GENOMIC DNA]</scope>
    <source>
        <strain evidence="2 3">LMG 21834</strain>
    </source>
</reference>
<keyword evidence="3" id="KW-1185">Reference proteome</keyword>
<keyword evidence="1" id="KW-1133">Transmembrane helix</keyword>
<dbReference type="Proteomes" id="UP000018877">
    <property type="component" value="Unassembled WGS sequence"/>
</dbReference>
<evidence type="ECO:0000256" key="1">
    <source>
        <dbReference type="SAM" id="Phobius"/>
    </source>
</evidence>
<evidence type="ECO:0000313" key="3">
    <source>
        <dbReference type="Proteomes" id="UP000018877"/>
    </source>
</evidence>
<feature type="transmembrane region" description="Helical" evidence="1">
    <location>
        <begin position="7"/>
        <end position="30"/>
    </location>
</feature>
<protein>
    <submittedName>
        <fullName evidence="2">Uncharacterized protein</fullName>
    </submittedName>
</protein>
<accession>A0AB94IPZ2</accession>
<dbReference type="AlphaFoldDB" id="A0AB94IPZ2"/>
<evidence type="ECO:0000313" key="2">
    <source>
        <dbReference type="EMBL" id="ETI69067.1"/>
    </source>
</evidence>
<name>A0AB94IPZ2_9BACI</name>
<gene>
    <name evidence="2" type="ORF">BAVI_09916</name>
</gene>
<comment type="caution">
    <text evidence="2">The sequence shown here is derived from an EMBL/GenBank/DDBJ whole genome shotgun (WGS) entry which is preliminary data.</text>
</comment>
<dbReference type="EMBL" id="ALAN01000059">
    <property type="protein sequence ID" value="ETI69067.1"/>
    <property type="molecule type" value="Genomic_DNA"/>
</dbReference>